<gene>
    <name evidence="2" type="ORF">MRATA1EN1_LOCUS7072</name>
</gene>
<evidence type="ECO:0000313" key="2">
    <source>
        <dbReference type="EMBL" id="CAI9158110.1"/>
    </source>
</evidence>
<accession>A0ABN8Y995</accession>
<feature type="compositionally biased region" description="Basic and acidic residues" evidence="1">
    <location>
        <begin position="1"/>
        <end position="19"/>
    </location>
</feature>
<name>A0ABN8Y995_RANTA</name>
<feature type="compositionally biased region" description="Basic and acidic residues" evidence="1">
    <location>
        <begin position="65"/>
        <end position="78"/>
    </location>
</feature>
<organism evidence="2 3">
    <name type="scientific">Rangifer tarandus platyrhynchus</name>
    <name type="common">Svalbard reindeer</name>
    <dbReference type="NCBI Taxonomy" id="3082113"/>
    <lineage>
        <taxon>Eukaryota</taxon>
        <taxon>Metazoa</taxon>
        <taxon>Chordata</taxon>
        <taxon>Craniata</taxon>
        <taxon>Vertebrata</taxon>
        <taxon>Euteleostomi</taxon>
        <taxon>Mammalia</taxon>
        <taxon>Eutheria</taxon>
        <taxon>Laurasiatheria</taxon>
        <taxon>Artiodactyla</taxon>
        <taxon>Ruminantia</taxon>
        <taxon>Pecora</taxon>
        <taxon>Cervidae</taxon>
        <taxon>Odocoileinae</taxon>
        <taxon>Rangifer</taxon>
    </lineage>
</organism>
<dbReference type="EMBL" id="OX459952">
    <property type="protein sequence ID" value="CAI9158110.1"/>
    <property type="molecule type" value="Genomic_DNA"/>
</dbReference>
<protein>
    <submittedName>
        <fullName evidence="2">Uncharacterized protein</fullName>
    </submittedName>
</protein>
<reference evidence="2" key="1">
    <citation type="submission" date="2023-04" db="EMBL/GenBank/DDBJ databases">
        <authorList>
            <consortium name="ELIXIR-Norway"/>
        </authorList>
    </citation>
    <scope>NUCLEOTIDE SEQUENCE [LARGE SCALE GENOMIC DNA]</scope>
</reference>
<sequence length="89" mass="9904">MWCQQKDHRQPPEKGRSEQGQEGSGRAGHEYLGRRLSGARPLSEECAMQAEKSRAPAGWCGVSKGKREVREGTQERQIKGSPRGHCKDS</sequence>
<evidence type="ECO:0000313" key="3">
    <source>
        <dbReference type="Proteomes" id="UP001176941"/>
    </source>
</evidence>
<keyword evidence="3" id="KW-1185">Reference proteome</keyword>
<feature type="region of interest" description="Disordered" evidence="1">
    <location>
        <begin position="1"/>
        <end position="89"/>
    </location>
</feature>
<evidence type="ECO:0000256" key="1">
    <source>
        <dbReference type="SAM" id="MobiDB-lite"/>
    </source>
</evidence>
<dbReference type="Proteomes" id="UP001176941">
    <property type="component" value="Chromosome 16"/>
</dbReference>
<proteinExistence type="predicted"/>